<sequence length="547" mass="60193">MASSPVADASRKRREKRRQLDARRSKCRIRLGGHMEQWCLLKERLGFSLHSQLAKFLLDRYTSSGCILCAGPEPLPPKGLQYLVLLSHAHSRECSLVPGLRGPGGQDGGLVWECSAGHTFSWEPSLNPTPPEAPKPAPIPHTSLAGWCPEGRSRQEPAGLESEHDERTQEARLPRGVGPPPETFLPPREEQDEEDEDDDEDEEEMLSDASLWTYSSSPDDSEPDVPRPPLSSVTCTSEGERPLSPAVLTTPLAVSSLPVSPVGSRAPLTSTVEVQLELSGTPLAAQHTESLASPGTQALSAAPVSAWDEDTAQIGPKRIRKAAKRELMPCDFPGCGRIFSNRQYLNHHKKYQHIHQKSFCCPEPACGKSFNFKKHLKEHVKLHSVIWTTTYWNPGFLLPMTDTRDYICEFCARSFRTSSNLVIHRRIHTGEKPLQCEICGFTCRQKASLNWHRRKHAETVAALRFPCEFCGKRFEKPDSVAAHCSKSHPALLPTQESPGLLESCPSISAPESLRSTEGFGPLTSSGSTLASSAVSTSPLLGKPDSRD</sequence>
<gene>
    <name evidence="2" type="primary">Znf692</name>
</gene>
<keyword evidence="1" id="KW-1185">Reference proteome</keyword>
<dbReference type="Proteomes" id="UP001732720">
    <property type="component" value="Chromosome 15"/>
</dbReference>
<name>A0AC58L503_CASCN</name>
<evidence type="ECO:0000313" key="2">
    <source>
        <dbReference type="RefSeq" id="XP_073912230.1"/>
    </source>
</evidence>
<organism evidence="1 2">
    <name type="scientific">Castor canadensis</name>
    <name type="common">American beaver</name>
    <dbReference type="NCBI Taxonomy" id="51338"/>
    <lineage>
        <taxon>Eukaryota</taxon>
        <taxon>Metazoa</taxon>
        <taxon>Chordata</taxon>
        <taxon>Craniata</taxon>
        <taxon>Vertebrata</taxon>
        <taxon>Euteleostomi</taxon>
        <taxon>Mammalia</taxon>
        <taxon>Eutheria</taxon>
        <taxon>Euarchontoglires</taxon>
        <taxon>Glires</taxon>
        <taxon>Rodentia</taxon>
        <taxon>Castorimorpha</taxon>
        <taxon>Castoridae</taxon>
        <taxon>Castor</taxon>
    </lineage>
</organism>
<protein>
    <submittedName>
        <fullName evidence="2">Zinc finger protein 692 isoform X1</fullName>
    </submittedName>
</protein>
<reference evidence="2" key="1">
    <citation type="submission" date="2025-08" db="UniProtKB">
        <authorList>
            <consortium name="RefSeq"/>
        </authorList>
    </citation>
    <scope>IDENTIFICATION</scope>
</reference>
<evidence type="ECO:0000313" key="1">
    <source>
        <dbReference type="Proteomes" id="UP001732720"/>
    </source>
</evidence>
<proteinExistence type="predicted"/>
<accession>A0AC58L503</accession>
<dbReference type="RefSeq" id="XP_073912230.1">
    <property type="nucleotide sequence ID" value="XM_074056129.1"/>
</dbReference>